<dbReference type="AlphaFoldDB" id="A0A0F7SUX3"/>
<feature type="compositionally biased region" description="Low complexity" evidence="1">
    <location>
        <begin position="88"/>
        <end position="103"/>
    </location>
</feature>
<accession>A0A0F7SUX3</accession>
<evidence type="ECO:0000256" key="1">
    <source>
        <dbReference type="SAM" id="MobiDB-lite"/>
    </source>
</evidence>
<organism evidence="2">
    <name type="scientific">Phaffia rhodozyma</name>
    <name type="common">Yeast</name>
    <name type="synonym">Xanthophyllomyces dendrorhous</name>
    <dbReference type="NCBI Taxonomy" id="264483"/>
    <lineage>
        <taxon>Eukaryota</taxon>
        <taxon>Fungi</taxon>
        <taxon>Dikarya</taxon>
        <taxon>Basidiomycota</taxon>
        <taxon>Agaricomycotina</taxon>
        <taxon>Tremellomycetes</taxon>
        <taxon>Cystofilobasidiales</taxon>
        <taxon>Mrakiaceae</taxon>
        <taxon>Phaffia</taxon>
    </lineage>
</organism>
<dbReference type="EMBL" id="LN483166">
    <property type="protein sequence ID" value="CED84534.1"/>
    <property type="molecule type" value="Genomic_DNA"/>
</dbReference>
<reference evidence="2" key="1">
    <citation type="submission" date="2014-08" db="EMBL/GenBank/DDBJ databases">
        <authorList>
            <person name="Sharma Rahul"/>
            <person name="Thines Marco"/>
        </authorList>
    </citation>
    <scope>NUCLEOTIDE SEQUENCE</scope>
</reference>
<sequence>MWLAALIGKLRGPQPEGSYIIAGAWSESQTICPLPTLHSSTHTTNFERDRCYRLRLCLYYAEPGHIWVSCPVRPQNPRTARISELHTDSTSTSTSASEHTNASAKDRAQYEVLY</sequence>
<protein>
    <submittedName>
        <fullName evidence="2">Uncharacterized protein</fullName>
    </submittedName>
</protein>
<evidence type="ECO:0000313" key="2">
    <source>
        <dbReference type="EMBL" id="CED84534.1"/>
    </source>
</evidence>
<name>A0A0F7SUX3_PHARH</name>
<feature type="region of interest" description="Disordered" evidence="1">
    <location>
        <begin position="79"/>
        <end position="108"/>
    </location>
</feature>
<proteinExistence type="predicted"/>